<evidence type="ECO:0000313" key="4">
    <source>
        <dbReference type="Proteomes" id="UP000193146"/>
    </source>
</evidence>
<keyword evidence="2" id="KW-0560">Oxidoreductase</keyword>
<dbReference type="PANTHER" id="PTHR48106">
    <property type="entry name" value="QUINONE OXIDOREDUCTASE PIG3-RELATED"/>
    <property type="match status" value="1"/>
</dbReference>
<evidence type="ECO:0000313" key="3">
    <source>
        <dbReference type="EMBL" id="ORT88624.1"/>
    </source>
</evidence>
<proteinExistence type="predicted"/>
<evidence type="ECO:0000256" key="2">
    <source>
        <dbReference type="ARBA" id="ARBA00023002"/>
    </source>
</evidence>
<dbReference type="Gene3D" id="3.40.50.720">
    <property type="entry name" value="NAD(P)-binding Rossmann-like Domain"/>
    <property type="match status" value="1"/>
</dbReference>
<protein>
    <submittedName>
        <fullName evidence="3">Zinc-binding dehydrogenase</fullName>
    </submittedName>
</protein>
<reference evidence="3 4" key="1">
    <citation type="submission" date="2017-04" db="EMBL/GenBank/DDBJ databases">
        <title>Burkholderia puraquae sp. nov., a novel Burkholderia cepacia complex species from hospital setting samples.</title>
        <authorList>
            <person name="Martina P."/>
            <person name="Leguizamon M."/>
            <person name="Prieto C."/>
            <person name="Sousa S."/>
            <person name="Montanaro P."/>
            <person name="Draghi W."/>
            <person name="Staembler M."/>
            <person name="Bettiol M."/>
            <person name="Figoli C."/>
            <person name="Palau J."/>
            <person name="Alvarez F."/>
            <person name="Benetti S."/>
            <person name="Anchat E."/>
            <person name="Vescina C."/>
            <person name="Ferreras J."/>
            <person name="Lasch P."/>
            <person name="Lagares A."/>
            <person name="Zorreguieta A."/>
            <person name="Yantorno O."/>
            <person name="Bosch A."/>
        </authorList>
    </citation>
    <scope>NUCLEOTIDE SEQUENCE [LARGE SCALE GENOMIC DNA]</scope>
    <source>
        <strain evidence="3 4">CAMPA 1040</strain>
    </source>
</reference>
<accession>A0A1X1PN18</accession>
<dbReference type="SUPFAM" id="SSF51735">
    <property type="entry name" value="NAD(P)-binding Rossmann-fold domains"/>
    <property type="match status" value="1"/>
</dbReference>
<dbReference type="EMBL" id="NBYX01000001">
    <property type="protein sequence ID" value="ORT88624.1"/>
    <property type="molecule type" value="Genomic_DNA"/>
</dbReference>
<dbReference type="GO" id="GO:0016651">
    <property type="term" value="F:oxidoreductase activity, acting on NAD(P)H"/>
    <property type="evidence" value="ECO:0007669"/>
    <property type="project" value="TreeGrafter"/>
</dbReference>
<dbReference type="Gene3D" id="3.90.180.10">
    <property type="entry name" value="Medium-chain alcohol dehydrogenases, catalytic domain"/>
    <property type="match status" value="1"/>
</dbReference>
<gene>
    <name evidence="3" type="ORF">B7G54_00055</name>
</gene>
<name>A0A1X1PN18_9BURK</name>
<comment type="caution">
    <text evidence="3">The sequence shown here is derived from an EMBL/GenBank/DDBJ whole genome shotgun (WGS) entry which is preliminary data.</text>
</comment>
<keyword evidence="1" id="KW-0521">NADP</keyword>
<dbReference type="GO" id="GO:0070402">
    <property type="term" value="F:NADPH binding"/>
    <property type="evidence" value="ECO:0007669"/>
    <property type="project" value="TreeGrafter"/>
</dbReference>
<dbReference type="SUPFAM" id="SSF50129">
    <property type="entry name" value="GroES-like"/>
    <property type="match status" value="1"/>
</dbReference>
<dbReference type="Proteomes" id="UP000193146">
    <property type="component" value="Unassembled WGS sequence"/>
</dbReference>
<sequence>MTMIKTDAWVLYAGPEPSRKQAPVAGELRRETFEFSNLEADEVLVEPLYGSWEANLDHALSRNPVDICRQRREDKIVLGNGALVRIVERGSGVKTLKEGEICMVMPFGKRDENGFAELVYAYDAPGTIGVMAQRTKMRADNLVAVPTDSRHSLLQWATYGRYFTAWDNWKVASACWRSQLPDVDPADYLVFGWGGGTTLAELQLAKREGFRVAMTASNDRRLDELAKLGITPVDRRKFPNLAYDDERYKADPEYQASYRESERVFAETIAELSGGRGVAIFLDNLGGALYRATTRVVGRTGIIATVGWKTGMRLWNLRATECINRRLHIHTHAWRYDDSITIRDFQEASGWIGQEPTEIFDFDEVPKLASDYLNGKIQTYFPIYRINAV</sequence>
<dbReference type="PANTHER" id="PTHR48106:SF18">
    <property type="entry name" value="QUINONE OXIDOREDUCTASE PIG3"/>
    <property type="match status" value="1"/>
</dbReference>
<evidence type="ECO:0000256" key="1">
    <source>
        <dbReference type="ARBA" id="ARBA00022857"/>
    </source>
</evidence>
<organism evidence="3 4">
    <name type="scientific">Burkholderia puraquae</name>
    <dbReference type="NCBI Taxonomy" id="1904757"/>
    <lineage>
        <taxon>Bacteria</taxon>
        <taxon>Pseudomonadati</taxon>
        <taxon>Pseudomonadota</taxon>
        <taxon>Betaproteobacteria</taxon>
        <taxon>Burkholderiales</taxon>
        <taxon>Burkholderiaceae</taxon>
        <taxon>Burkholderia</taxon>
        <taxon>Burkholderia cepacia complex</taxon>
    </lineage>
</organism>
<dbReference type="InterPro" id="IPR036291">
    <property type="entry name" value="NAD(P)-bd_dom_sf"/>
</dbReference>
<dbReference type="InterPro" id="IPR011032">
    <property type="entry name" value="GroES-like_sf"/>
</dbReference>
<dbReference type="AlphaFoldDB" id="A0A1X1PN18"/>
<keyword evidence="4" id="KW-1185">Reference proteome</keyword>